<organism evidence="1 3">
    <name type="scientific">Didymodactylos carnosus</name>
    <dbReference type="NCBI Taxonomy" id="1234261"/>
    <lineage>
        <taxon>Eukaryota</taxon>
        <taxon>Metazoa</taxon>
        <taxon>Spiralia</taxon>
        <taxon>Gnathifera</taxon>
        <taxon>Rotifera</taxon>
        <taxon>Eurotatoria</taxon>
        <taxon>Bdelloidea</taxon>
        <taxon>Philodinida</taxon>
        <taxon>Philodinidae</taxon>
        <taxon>Didymodactylos</taxon>
    </lineage>
</organism>
<reference evidence="1" key="1">
    <citation type="submission" date="2021-02" db="EMBL/GenBank/DDBJ databases">
        <authorList>
            <person name="Nowell W R."/>
        </authorList>
    </citation>
    <scope>NUCLEOTIDE SEQUENCE</scope>
</reference>
<name>A0A816HAZ7_9BILA</name>
<proteinExistence type="predicted"/>
<accession>A0A816HAZ7</accession>
<dbReference type="EMBL" id="CAJNOQ010068772">
    <property type="protein sequence ID" value="CAF1683755.1"/>
    <property type="molecule type" value="Genomic_DNA"/>
</dbReference>
<dbReference type="Proteomes" id="UP000663829">
    <property type="component" value="Unassembled WGS sequence"/>
</dbReference>
<dbReference type="EMBL" id="CAJOBC010160312">
    <property type="protein sequence ID" value="CAF4696275.1"/>
    <property type="molecule type" value="Genomic_DNA"/>
</dbReference>
<feature type="non-terminal residue" evidence="1">
    <location>
        <position position="35"/>
    </location>
</feature>
<evidence type="ECO:0000313" key="2">
    <source>
        <dbReference type="EMBL" id="CAF4696275.1"/>
    </source>
</evidence>
<gene>
    <name evidence="1" type="ORF">GPM918_LOCUS46672</name>
    <name evidence="2" type="ORF">SRO942_LOCUS51333</name>
</gene>
<evidence type="ECO:0000313" key="1">
    <source>
        <dbReference type="EMBL" id="CAF1683755.1"/>
    </source>
</evidence>
<dbReference type="Proteomes" id="UP000681722">
    <property type="component" value="Unassembled WGS sequence"/>
</dbReference>
<sequence length="35" mass="4076">MTVKDTTVPYTLLNSNQIEADTRMFLHLHDICQEP</sequence>
<evidence type="ECO:0000313" key="3">
    <source>
        <dbReference type="Proteomes" id="UP000663829"/>
    </source>
</evidence>
<dbReference type="OrthoDB" id="8910452at2759"/>
<comment type="caution">
    <text evidence="1">The sequence shown here is derived from an EMBL/GenBank/DDBJ whole genome shotgun (WGS) entry which is preliminary data.</text>
</comment>
<dbReference type="AlphaFoldDB" id="A0A816HAZ7"/>
<keyword evidence="3" id="KW-1185">Reference proteome</keyword>
<protein>
    <submittedName>
        <fullName evidence="1">Uncharacterized protein</fullName>
    </submittedName>
</protein>